<feature type="transmembrane region" description="Helical" evidence="5">
    <location>
        <begin position="139"/>
        <end position="169"/>
    </location>
</feature>
<sequence length="281" mass="32095">MVYFETLSPCPTPRAVMCRFASVNISITVFSFWAAPMLLFGLSHSVTHSFVGERMGQLVSMFWYASIYGHFQIALNRLMAIQYPVTYRRIFSNRGTIRILLVFWLIPLLQVAVQFLDDCNNTFHVDLFMWSYANTECGYIFAIYVAFIHGATLCTIVVIINTISFFAILKEMKRLARSLSEAQEANILRNNIRLYVQGCTQAACFVSAVLAFRFVPGQLTTKWSKFATLTIGWELVHAVDGLILIVFYEKFHVLLRRPSSLWQKKNFLTSVTTISGRTTNA</sequence>
<proteinExistence type="predicted"/>
<dbReference type="InterPro" id="IPR017452">
    <property type="entry name" value="GPCR_Rhodpsn_7TM"/>
</dbReference>
<dbReference type="CDD" id="cd00637">
    <property type="entry name" value="7tm_classA_rhodopsin-like"/>
    <property type="match status" value="1"/>
</dbReference>
<dbReference type="GO" id="GO:0016020">
    <property type="term" value="C:membrane"/>
    <property type="evidence" value="ECO:0007669"/>
    <property type="project" value="UniProtKB-SubCell"/>
</dbReference>
<evidence type="ECO:0000259" key="6">
    <source>
        <dbReference type="PROSITE" id="PS50262"/>
    </source>
</evidence>
<evidence type="ECO:0000256" key="1">
    <source>
        <dbReference type="ARBA" id="ARBA00004370"/>
    </source>
</evidence>
<dbReference type="OMA" id="CNPEIRN"/>
<evidence type="ECO:0000313" key="7">
    <source>
        <dbReference type="Proteomes" id="UP000025227"/>
    </source>
</evidence>
<feature type="transmembrane region" description="Helical" evidence="5">
    <location>
        <begin position="97"/>
        <end position="116"/>
    </location>
</feature>
<feature type="domain" description="G-protein coupled receptors family 1 profile" evidence="6">
    <location>
        <begin position="64"/>
        <end position="189"/>
    </location>
</feature>
<evidence type="ECO:0000256" key="5">
    <source>
        <dbReference type="SAM" id="Phobius"/>
    </source>
</evidence>
<dbReference type="Pfam" id="PF10328">
    <property type="entry name" value="7TM_GPCR_Srx"/>
    <property type="match status" value="1"/>
</dbReference>
<keyword evidence="7" id="KW-1185">Reference proteome</keyword>
<dbReference type="SUPFAM" id="SSF81321">
    <property type="entry name" value="Family A G protein-coupled receptor-like"/>
    <property type="match status" value="1"/>
</dbReference>
<evidence type="ECO:0000256" key="4">
    <source>
        <dbReference type="ARBA" id="ARBA00023136"/>
    </source>
</evidence>
<evidence type="ECO:0000313" key="8">
    <source>
        <dbReference type="WBParaSite" id="HCON_00026925-00001"/>
    </source>
</evidence>
<dbReference type="Gene3D" id="1.20.1070.10">
    <property type="entry name" value="Rhodopsin 7-helix transmembrane proteins"/>
    <property type="match status" value="1"/>
</dbReference>
<keyword evidence="4 5" id="KW-0472">Membrane</keyword>
<accession>A0A7I4XY07</accession>
<dbReference type="WBParaSite" id="HCON_00026925-00001">
    <property type="protein sequence ID" value="HCON_00026925-00001"/>
    <property type="gene ID" value="HCON_00026925"/>
</dbReference>
<feature type="transmembrane region" description="Helical" evidence="5">
    <location>
        <begin position="194"/>
        <end position="214"/>
    </location>
</feature>
<dbReference type="OrthoDB" id="5874085at2759"/>
<dbReference type="Proteomes" id="UP000025227">
    <property type="component" value="Unplaced"/>
</dbReference>
<dbReference type="PROSITE" id="PS50262">
    <property type="entry name" value="G_PROTEIN_RECEP_F1_2"/>
    <property type="match status" value="1"/>
</dbReference>
<evidence type="ECO:0000256" key="3">
    <source>
        <dbReference type="ARBA" id="ARBA00022989"/>
    </source>
</evidence>
<keyword evidence="2 5" id="KW-0812">Transmembrane</keyword>
<dbReference type="PANTHER" id="PTHR23017:SF3">
    <property type="entry name" value="G-PROTEIN COUPLED RECEPTORS FAMILY 1 PROFILE DOMAIN-CONTAINING PROTEIN"/>
    <property type="match status" value="1"/>
</dbReference>
<name>A0A7I4XY07_HAECO</name>
<keyword evidence="3 5" id="KW-1133">Transmembrane helix</keyword>
<comment type="subcellular location">
    <subcellularLocation>
        <location evidence="1">Membrane</location>
    </subcellularLocation>
</comment>
<feature type="transmembrane region" description="Helical" evidence="5">
    <location>
        <begin position="62"/>
        <end position="85"/>
    </location>
</feature>
<protein>
    <submittedName>
        <fullName evidence="8">G_PROTEIN_RECEP_F1_2 domain-containing protein</fullName>
    </submittedName>
</protein>
<organism evidence="7 8">
    <name type="scientific">Haemonchus contortus</name>
    <name type="common">Barber pole worm</name>
    <dbReference type="NCBI Taxonomy" id="6289"/>
    <lineage>
        <taxon>Eukaryota</taxon>
        <taxon>Metazoa</taxon>
        <taxon>Ecdysozoa</taxon>
        <taxon>Nematoda</taxon>
        <taxon>Chromadorea</taxon>
        <taxon>Rhabditida</taxon>
        <taxon>Rhabditina</taxon>
        <taxon>Rhabditomorpha</taxon>
        <taxon>Strongyloidea</taxon>
        <taxon>Trichostrongylidae</taxon>
        <taxon>Haemonchus</taxon>
    </lineage>
</organism>
<dbReference type="AlphaFoldDB" id="A0A7I4XY07"/>
<feature type="transmembrane region" description="Helical" evidence="5">
    <location>
        <begin position="21"/>
        <end position="42"/>
    </location>
</feature>
<dbReference type="PANTHER" id="PTHR23017">
    <property type="entry name" value="SERPENTINE RECEPTOR, CLASS X"/>
    <property type="match status" value="1"/>
</dbReference>
<dbReference type="InterPro" id="IPR019430">
    <property type="entry name" value="7TM_GPCR_serpentine_rcpt_Srx"/>
</dbReference>
<evidence type="ECO:0000256" key="2">
    <source>
        <dbReference type="ARBA" id="ARBA00022692"/>
    </source>
</evidence>
<feature type="transmembrane region" description="Helical" evidence="5">
    <location>
        <begin position="226"/>
        <end position="248"/>
    </location>
</feature>
<reference evidence="8" key="1">
    <citation type="submission" date="2020-12" db="UniProtKB">
        <authorList>
            <consortium name="WormBaseParasite"/>
        </authorList>
    </citation>
    <scope>IDENTIFICATION</scope>
    <source>
        <strain evidence="8">MHco3</strain>
    </source>
</reference>